<protein>
    <submittedName>
        <fullName evidence="1">Uncharacterized protein</fullName>
    </submittedName>
</protein>
<comment type="caution">
    <text evidence="1">The sequence shown here is derived from an EMBL/GenBank/DDBJ whole genome shotgun (WGS) entry which is preliminary data.</text>
</comment>
<sequence length="124" mass="13719">MPGNDGKANLYATKLALQQGKDAHQPMWEIEGWRWCPTPGQRYFFWHSRRSDLKSALNGKYIASHIFGNFGQNLGWDAKALSEGSNTPLTHSPLKSSPLQQDIPGRSGLCARCLTALKLARGGH</sequence>
<evidence type="ECO:0000313" key="2">
    <source>
        <dbReference type="Proteomes" id="UP001165960"/>
    </source>
</evidence>
<dbReference type="Proteomes" id="UP001165960">
    <property type="component" value="Unassembled WGS sequence"/>
</dbReference>
<keyword evidence="2" id="KW-1185">Reference proteome</keyword>
<proteinExistence type="predicted"/>
<name>A0ACC2TRI3_9FUNG</name>
<evidence type="ECO:0000313" key="1">
    <source>
        <dbReference type="EMBL" id="KAJ9076832.1"/>
    </source>
</evidence>
<organism evidence="1 2">
    <name type="scientific">Entomophthora muscae</name>
    <dbReference type="NCBI Taxonomy" id="34485"/>
    <lineage>
        <taxon>Eukaryota</taxon>
        <taxon>Fungi</taxon>
        <taxon>Fungi incertae sedis</taxon>
        <taxon>Zoopagomycota</taxon>
        <taxon>Entomophthoromycotina</taxon>
        <taxon>Entomophthoromycetes</taxon>
        <taxon>Entomophthorales</taxon>
        <taxon>Entomophthoraceae</taxon>
        <taxon>Entomophthora</taxon>
    </lineage>
</organism>
<reference evidence="1" key="1">
    <citation type="submission" date="2022-04" db="EMBL/GenBank/DDBJ databases">
        <title>Genome of the entomopathogenic fungus Entomophthora muscae.</title>
        <authorList>
            <person name="Elya C."/>
            <person name="Lovett B.R."/>
            <person name="Lee E."/>
            <person name="Macias A.M."/>
            <person name="Hajek A.E."/>
            <person name="De Bivort B.L."/>
            <person name="Kasson M.T."/>
            <person name="De Fine Licht H.H."/>
            <person name="Stajich J.E."/>
        </authorList>
    </citation>
    <scope>NUCLEOTIDE SEQUENCE</scope>
    <source>
        <strain evidence="1">Berkeley</strain>
    </source>
</reference>
<dbReference type="EMBL" id="QTSX02002243">
    <property type="protein sequence ID" value="KAJ9076832.1"/>
    <property type="molecule type" value="Genomic_DNA"/>
</dbReference>
<gene>
    <name evidence="1" type="ORF">DSO57_1022545</name>
</gene>
<accession>A0ACC2TRI3</accession>